<dbReference type="Gene3D" id="3.30.2350.10">
    <property type="entry name" value="Pseudouridine synthase"/>
    <property type="match status" value="1"/>
</dbReference>
<dbReference type="InterPro" id="IPR020103">
    <property type="entry name" value="PsdUridine_synth_cat_dom_sf"/>
</dbReference>
<keyword evidence="2 7" id="KW-0694">RNA-binding</keyword>
<evidence type="ECO:0000313" key="10">
    <source>
        <dbReference type="EMBL" id="GER04991.1"/>
    </source>
</evidence>
<dbReference type="PANTHER" id="PTHR21600:SF44">
    <property type="entry name" value="RIBOSOMAL LARGE SUBUNIT PSEUDOURIDINE SYNTHASE D"/>
    <property type="match status" value="1"/>
</dbReference>
<dbReference type="PANTHER" id="PTHR21600">
    <property type="entry name" value="MITOCHONDRIAL RNA PSEUDOURIDINE SYNTHASE"/>
    <property type="match status" value="1"/>
</dbReference>
<evidence type="ECO:0000259" key="9">
    <source>
        <dbReference type="SMART" id="SM00363"/>
    </source>
</evidence>
<dbReference type="SMART" id="SM00363">
    <property type="entry name" value="S4"/>
    <property type="match status" value="1"/>
</dbReference>
<dbReference type="PROSITE" id="PS50889">
    <property type="entry name" value="S4"/>
    <property type="match status" value="1"/>
</dbReference>
<protein>
    <recommendedName>
        <fullName evidence="8">Pseudouridine synthase</fullName>
        <ecNumber evidence="8">5.4.99.-</ecNumber>
    </recommendedName>
</protein>
<comment type="function">
    <text evidence="5">Responsible for synthesis of pseudouridine from uracil at positions 1911, 1915 and 1917 in 23S ribosomal RNA.</text>
</comment>
<dbReference type="AlphaFoldDB" id="A0A5A7N9G3"/>
<dbReference type="GO" id="GO:0000455">
    <property type="term" value="P:enzyme-directed rRNA pseudouridine synthesis"/>
    <property type="evidence" value="ECO:0007669"/>
    <property type="project" value="TreeGrafter"/>
</dbReference>
<evidence type="ECO:0000256" key="7">
    <source>
        <dbReference type="PROSITE-ProRule" id="PRU00182"/>
    </source>
</evidence>
<evidence type="ECO:0000256" key="6">
    <source>
        <dbReference type="PIRSR" id="PIRSR606225-1"/>
    </source>
</evidence>
<dbReference type="InterPro" id="IPR006224">
    <property type="entry name" value="PsdUridine_synth_RluA-like_CS"/>
</dbReference>
<dbReference type="EMBL" id="BKCN01000016">
    <property type="protein sequence ID" value="GER04991.1"/>
    <property type="molecule type" value="Genomic_DNA"/>
</dbReference>
<dbReference type="Gene3D" id="3.10.290.10">
    <property type="entry name" value="RNA-binding S4 domain"/>
    <property type="match status" value="1"/>
</dbReference>
<reference evidence="10 11" key="1">
    <citation type="submission" date="2019-09" db="EMBL/GenBank/DDBJ databases">
        <title>NBRP : Genome information of microbial organism related human and environment.</title>
        <authorList>
            <person name="Hattori M."/>
            <person name="Oshima K."/>
            <person name="Inaba H."/>
            <person name="Suda W."/>
            <person name="Sakamoto M."/>
            <person name="Iino T."/>
            <person name="Kitahara M."/>
            <person name="Oshida Y."/>
            <person name="Iida T."/>
            <person name="Kudo T."/>
            <person name="Itoh T."/>
            <person name="Ohkuma M."/>
        </authorList>
    </citation>
    <scope>NUCLEOTIDE SEQUENCE [LARGE SCALE GENOMIC DNA]</scope>
    <source>
        <strain evidence="10 11">Q-1</strain>
    </source>
</reference>
<dbReference type="EC" id="5.4.99.-" evidence="8"/>
<comment type="caution">
    <text evidence="10">The sequence shown here is derived from an EMBL/GenBank/DDBJ whole genome shotgun (WGS) entry which is preliminary data.</text>
</comment>
<comment type="similarity">
    <text evidence="1 8">Belongs to the pseudouridine synthase RluA family.</text>
</comment>
<evidence type="ECO:0000256" key="8">
    <source>
        <dbReference type="RuleBase" id="RU362028"/>
    </source>
</evidence>
<evidence type="ECO:0000313" key="11">
    <source>
        <dbReference type="Proteomes" id="UP000324996"/>
    </source>
</evidence>
<comment type="catalytic activity">
    <reaction evidence="8">
        <text>a uridine in RNA = a pseudouridine in RNA</text>
        <dbReference type="Rhea" id="RHEA:48348"/>
        <dbReference type="Rhea" id="RHEA-COMP:12068"/>
        <dbReference type="Rhea" id="RHEA-COMP:12069"/>
        <dbReference type="ChEBI" id="CHEBI:65314"/>
        <dbReference type="ChEBI" id="CHEBI:65315"/>
    </reaction>
</comment>
<dbReference type="SUPFAM" id="SSF55174">
    <property type="entry name" value="Alpha-L RNA-binding motif"/>
    <property type="match status" value="1"/>
</dbReference>
<evidence type="ECO:0000256" key="1">
    <source>
        <dbReference type="ARBA" id="ARBA00010876"/>
    </source>
</evidence>
<dbReference type="NCBIfam" id="TIGR00005">
    <property type="entry name" value="rluA_subfam"/>
    <property type="match status" value="1"/>
</dbReference>
<evidence type="ECO:0000256" key="2">
    <source>
        <dbReference type="ARBA" id="ARBA00022884"/>
    </source>
</evidence>
<evidence type="ECO:0000256" key="5">
    <source>
        <dbReference type="ARBA" id="ARBA00056072"/>
    </source>
</evidence>
<keyword evidence="11" id="KW-1185">Reference proteome</keyword>
<accession>A0A5A7N9G3</accession>
<feature type="active site" evidence="6">
    <location>
        <position position="158"/>
    </location>
</feature>
<sequence>MSRPPPPPDFLEDEADSADTRFIGMADAQSAPDRLDRWLTAHVAELTRSRIKGLIESGAVTLNGQTILNPSASVKPQDRISLDLPQPEAATPQPQNIPLDIVYEDQALIVINKPVGMVVHPAPGAPDGTLVNALLYHCADSLSGIGGVRRPGIVHRIDKDTSGLLVVAKTDQAHQGLAAQFAAHDVERRYIAFTRGHPPAQAGRIEGAIGRHPVNRKKMAVVDRGGKHAITHYQMLAAWWVAGGSPFAAKVECRLETGRTHQVRVHMAHIGTALIGDALYGRSLRPPARTPPLLTQAISSFKRQALHAADLGFIHPESGQFLKFSSPLPYDMDNLERLLERFGSA</sequence>
<dbReference type="PROSITE" id="PS01129">
    <property type="entry name" value="PSI_RLU"/>
    <property type="match status" value="1"/>
</dbReference>
<dbReference type="Pfam" id="PF00849">
    <property type="entry name" value="PseudoU_synth_2"/>
    <property type="match status" value="1"/>
</dbReference>
<dbReference type="CDD" id="cd02869">
    <property type="entry name" value="PseudoU_synth_RluA_like"/>
    <property type="match status" value="1"/>
</dbReference>
<dbReference type="GO" id="GO:0003723">
    <property type="term" value="F:RNA binding"/>
    <property type="evidence" value="ECO:0007669"/>
    <property type="project" value="UniProtKB-KW"/>
</dbReference>
<dbReference type="InterPro" id="IPR050188">
    <property type="entry name" value="RluA_PseudoU_synthase"/>
</dbReference>
<comment type="catalytic activity">
    <reaction evidence="4">
        <text>uridine(1911/1915/1917) in 23S rRNA = pseudouridine(1911/1915/1917) in 23S rRNA</text>
        <dbReference type="Rhea" id="RHEA:42524"/>
        <dbReference type="Rhea" id="RHEA-COMP:10097"/>
        <dbReference type="Rhea" id="RHEA-COMP:10098"/>
        <dbReference type="ChEBI" id="CHEBI:65314"/>
        <dbReference type="ChEBI" id="CHEBI:65315"/>
        <dbReference type="EC" id="5.4.99.23"/>
    </reaction>
</comment>
<proteinExistence type="inferred from homology"/>
<dbReference type="RefSeq" id="WP_042086982.1">
    <property type="nucleotide sequence ID" value="NZ_BKCN01000016.1"/>
</dbReference>
<dbReference type="SUPFAM" id="SSF55120">
    <property type="entry name" value="Pseudouridine synthase"/>
    <property type="match status" value="1"/>
</dbReference>
<dbReference type="InterPro" id="IPR006225">
    <property type="entry name" value="PsdUridine_synth_RluC/D"/>
</dbReference>
<organism evidence="10 11">
    <name type="scientific">Iodidimonas nitroreducens</name>
    <dbReference type="NCBI Taxonomy" id="1236968"/>
    <lineage>
        <taxon>Bacteria</taxon>
        <taxon>Pseudomonadati</taxon>
        <taxon>Pseudomonadota</taxon>
        <taxon>Alphaproteobacteria</taxon>
        <taxon>Iodidimonadales</taxon>
        <taxon>Iodidimonadaceae</taxon>
        <taxon>Iodidimonas</taxon>
    </lineage>
</organism>
<dbReference type="FunFam" id="3.30.2350.10:FF:000006">
    <property type="entry name" value="Pseudouridine synthase"/>
    <property type="match status" value="1"/>
</dbReference>
<evidence type="ECO:0000256" key="3">
    <source>
        <dbReference type="ARBA" id="ARBA00023235"/>
    </source>
</evidence>
<dbReference type="CDD" id="cd00165">
    <property type="entry name" value="S4"/>
    <property type="match status" value="1"/>
</dbReference>
<feature type="domain" description="RNA-binding S4" evidence="9">
    <location>
        <begin position="33"/>
        <end position="96"/>
    </location>
</feature>
<dbReference type="InterPro" id="IPR006145">
    <property type="entry name" value="PsdUridine_synth_RsuA/RluA"/>
</dbReference>
<name>A0A5A7N9G3_9PROT</name>
<evidence type="ECO:0000256" key="4">
    <source>
        <dbReference type="ARBA" id="ARBA00036882"/>
    </source>
</evidence>
<dbReference type="Pfam" id="PF01479">
    <property type="entry name" value="S4"/>
    <property type="match status" value="1"/>
</dbReference>
<dbReference type="InterPro" id="IPR036986">
    <property type="entry name" value="S4_RNA-bd_sf"/>
</dbReference>
<keyword evidence="3 8" id="KW-0413">Isomerase</keyword>
<gene>
    <name evidence="10" type="ORF">JCM17846_26730</name>
</gene>
<dbReference type="GO" id="GO:0160140">
    <property type="term" value="F:23S rRNA pseudouridine(1911/1915/1917) synthase activity"/>
    <property type="evidence" value="ECO:0007669"/>
    <property type="project" value="UniProtKB-EC"/>
</dbReference>
<dbReference type="Proteomes" id="UP000324996">
    <property type="component" value="Unassembled WGS sequence"/>
</dbReference>
<dbReference type="InterPro" id="IPR002942">
    <property type="entry name" value="S4_RNA-bd"/>
</dbReference>